<dbReference type="InterPro" id="IPR004710">
    <property type="entry name" value="Bilac:Na_transpt"/>
</dbReference>
<keyword evidence="2 5" id="KW-0812">Transmembrane</keyword>
<dbReference type="InterPro" id="IPR038770">
    <property type="entry name" value="Na+/solute_symporter_sf"/>
</dbReference>
<dbReference type="InParanoid" id="C8XHV7"/>
<reference evidence="6 7" key="2">
    <citation type="journal article" date="2010" name="Stand. Genomic Sci.">
        <title>Complete genome sequence of Nakamurella multipartita type strain (Y-104).</title>
        <authorList>
            <person name="Tice H."/>
            <person name="Mayilraj S."/>
            <person name="Sims D."/>
            <person name="Lapidus A."/>
            <person name="Nolan M."/>
            <person name="Lucas S."/>
            <person name="Glavina Del Rio T."/>
            <person name="Copeland A."/>
            <person name="Cheng J.F."/>
            <person name="Meincke L."/>
            <person name="Bruce D."/>
            <person name="Goodwin L."/>
            <person name="Pitluck S."/>
            <person name="Ivanova N."/>
            <person name="Mavromatis K."/>
            <person name="Ovchinnikova G."/>
            <person name="Pati A."/>
            <person name="Chen A."/>
            <person name="Palaniappan K."/>
            <person name="Land M."/>
            <person name="Hauser L."/>
            <person name="Chang Y.J."/>
            <person name="Jeffries C.D."/>
            <person name="Detter J.C."/>
            <person name="Brettin T."/>
            <person name="Rohde M."/>
            <person name="Goker M."/>
            <person name="Bristow J."/>
            <person name="Eisen J.A."/>
            <person name="Markowitz V."/>
            <person name="Hugenholtz P."/>
            <person name="Kyrpides N.C."/>
            <person name="Klenk H.P."/>
            <person name="Chen F."/>
        </authorList>
    </citation>
    <scope>NUCLEOTIDE SEQUENCE [LARGE SCALE GENOMIC DNA]</scope>
    <source>
        <strain evidence="7">ATCC 700099 / DSM 44233 / CIP 104796 / JCM 9543 / NBRC 105858 / Y-104</strain>
    </source>
</reference>
<sequence>MGSIFTTIALPVALAIVMFGLGLGLTRQDFGLILKHPKVTLVALACQVIVMPVVCFGLVLAFGLPPELAVGMMLLAAAPGGTSANLVSHVFRGDVALNISLTAVNSVLALVTLPVMVNLSAQYFDVQSVQMGSPFQVVRDVFVIVLLPVILGMLTRAWRPGWAQRMDRPVRLVSAVILVLVLLGAIAANWDLLRVEFGRLAMITVLFCLISLSVGLLVPRWFGATRRQSIATSFEIGIHNATLAIVVAQTVLNSVELSLPAAVYGVLMVPLALGFGALLRTRVRLRPDPVV</sequence>
<dbReference type="PANTHER" id="PTHR10361:SF24">
    <property type="entry name" value="P3 PROTEIN"/>
    <property type="match status" value="1"/>
</dbReference>
<feature type="transmembrane region" description="Helical" evidence="5">
    <location>
        <begin position="39"/>
        <end position="62"/>
    </location>
</feature>
<evidence type="ECO:0000256" key="3">
    <source>
        <dbReference type="ARBA" id="ARBA00022989"/>
    </source>
</evidence>
<feature type="transmembrane region" description="Helical" evidence="5">
    <location>
        <begin position="95"/>
        <end position="117"/>
    </location>
</feature>
<dbReference type="RefSeq" id="WP_012813923.1">
    <property type="nucleotide sequence ID" value="NC_013235.1"/>
</dbReference>
<feature type="transmembrane region" description="Helical" evidence="5">
    <location>
        <begin position="170"/>
        <end position="188"/>
    </location>
</feature>
<keyword evidence="4 5" id="KW-0472">Membrane</keyword>
<dbReference type="PANTHER" id="PTHR10361">
    <property type="entry name" value="SODIUM-BILE ACID COTRANSPORTER"/>
    <property type="match status" value="1"/>
</dbReference>
<feature type="transmembrane region" description="Helical" evidence="5">
    <location>
        <begin position="137"/>
        <end position="158"/>
    </location>
</feature>
<keyword evidence="3 5" id="KW-1133">Transmembrane helix</keyword>
<feature type="transmembrane region" description="Helical" evidence="5">
    <location>
        <begin position="200"/>
        <end position="218"/>
    </location>
</feature>
<dbReference type="AlphaFoldDB" id="C8XHV7"/>
<dbReference type="GO" id="GO:0016020">
    <property type="term" value="C:membrane"/>
    <property type="evidence" value="ECO:0007669"/>
    <property type="project" value="UniProtKB-SubCell"/>
</dbReference>
<evidence type="ECO:0000256" key="2">
    <source>
        <dbReference type="ARBA" id="ARBA00022692"/>
    </source>
</evidence>
<dbReference type="Proteomes" id="UP000002218">
    <property type="component" value="Chromosome"/>
</dbReference>
<dbReference type="InterPro" id="IPR002657">
    <property type="entry name" value="BilAc:Na_symport/Acr3"/>
</dbReference>
<name>C8XHV7_NAKMY</name>
<feature type="transmembrane region" description="Helical" evidence="5">
    <location>
        <begin position="68"/>
        <end position="88"/>
    </location>
</feature>
<dbReference type="OrthoDB" id="9806785at2"/>
<feature type="transmembrane region" description="Helical" evidence="5">
    <location>
        <begin position="230"/>
        <end position="251"/>
    </location>
</feature>
<organism evidence="6 7">
    <name type="scientific">Nakamurella multipartita (strain ATCC 700099 / DSM 44233 / CIP 104796 / JCM 9543 / NBRC 105858 / Y-104)</name>
    <name type="common">Microsphaera multipartita</name>
    <dbReference type="NCBI Taxonomy" id="479431"/>
    <lineage>
        <taxon>Bacteria</taxon>
        <taxon>Bacillati</taxon>
        <taxon>Actinomycetota</taxon>
        <taxon>Actinomycetes</taxon>
        <taxon>Nakamurellales</taxon>
        <taxon>Nakamurellaceae</taxon>
        <taxon>Nakamurella</taxon>
    </lineage>
</organism>
<evidence type="ECO:0000313" key="6">
    <source>
        <dbReference type="EMBL" id="ACV76448.1"/>
    </source>
</evidence>
<gene>
    <name evidence="6" type="ordered locus">Namu_0010</name>
</gene>
<feature type="transmembrane region" description="Helical" evidence="5">
    <location>
        <begin position="257"/>
        <end position="279"/>
    </location>
</feature>
<dbReference type="FunCoup" id="C8XHV7">
    <property type="interactions" value="13"/>
</dbReference>
<evidence type="ECO:0000256" key="1">
    <source>
        <dbReference type="ARBA" id="ARBA00004141"/>
    </source>
</evidence>
<evidence type="ECO:0000313" key="7">
    <source>
        <dbReference type="Proteomes" id="UP000002218"/>
    </source>
</evidence>
<dbReference type="eggNOG" id="COG0385">
    <property type="taxonomic scope" value="Bacteria"/>
</dbReference>
<comment type="subcellular location">
    <subcellularLocation>
        <location evidence="1">Membrane</location>
        <topology evidence="1">Multi-pass membrane protein</topology>
    </subcellularLocation>
</comment>
<accession>C8XHV7</accession>
<dbReference type="EMBL" id="CP001737">
    <property type="protein sequence ID" value="ACV76448.1"/>
    <property type="molecule type" value="Genomic_DNA"/>
</dbReference>
<proteinExistence type="predicted"/>
<evidence type="ECO:0000256" key="5">
    <source>
        <dbReference type="SAM" id="Phobius"/>
    </source>
</evidence>
<dbReference type="KEGG" id="nml:Namu_0010"/>
<evidence type="ECO:0000256" key="4">
    <source>
        <dbReference type="ARBA" id="ARBA00023136"/>
    </source>
</evidence>
<dbReference type="HOGENOM" id="CLU_034788_0_1_11"/>
<feature type="transmembrane region" description="Helical" evidence="5">
    <location>
        <begin position="6"/>
        <end position="27"/>
    </location>
</feature>
<protein>
    <submittedName>
        <fullName evidence="6">Bile acid:sodium symporter</fullName>
    </submittedName>
</protein>
<dbReference type="Pfam" id="PF01758">
    <property type="entry name" value="SBF"/>
    <property type="match status" value="1"/>
</dbReference>
<dbReference type="Gene3D" id="1.20.1530.20">
    <property type="match status" value="1"/>
</dbReference>
<keyword evidence="7" id="KW-1185">Reference proteome</keyword>
<reference evidence="7" key="1">
    <citation type="submission" date="2009-09" db="EMBL/GenBank/DDBJ databases">
        <title>The complete genome of Nakamurella multipartita DSM 44233.</title>
        <authorList>
            <consortium name="US DOE Joint Genome Institute (JGI-PGF)"/>
            <person name="Lucas S."/>
            <person name="Copeland A."/>
            <person name="Lapidus A."/>
            <person name="Glavina del Rio T."/>
            <person name="Dalin E."/>
            <person name="Tice H."/>
            <person name="Bruce D."/>
            <person name="Goodwin L."/>
            <person name="Pitluck S."/>
            <person name="Kyrpides N."/>
            <person name="Mavromatis K."/>
            <person name="Ivanova N."/>
            <person name="Ovchinnikova G."/>
            <person name="Sims D."/>
            <person name="Meincke L."/>
            <person name="Brettin T."/>
            <person name="Detter J.C."/>
            <person name="Han C."/>
            <person name="Larimer F."/>
            <person name="Land M."/>
            <person name="Hauser L."/>
            <person name="Markowitz V."/>
            <person name="Cheng J.-F."/>
            <person name="Hugenholtz P."/>
            <person name="Woyke T."/>
            <person name="Wu D."/>
            <person name="Klenk H.-P."/>
            <person name="Eisen J.A."/>
        </authorList>
    </citation>
    <scope>NUCLEOTIDE SEQUENCE [LARGE SCALE GENOMIC DNA]</scope>
    <source>
        <strain evidence="7">ATCC 700099 / DSM 44233 / CIP 104796 / JCM 9543 / NBRC 105858 / Y-104</strain>
    </source>
</reference>